<proteinExistence type="predicted"/>
<protein>
    <submittedName>
        <fullName evidence="1">Uncharacterized protein</fullName>
    </submittedName>
</protein>
<dbReference type="Proteomes" id="UP000799539">
    <property type="component" value="Unassembled WGS sequence"/>
</dbReference>
<accession>A0A6A6F6U1</accession>
<reference evidence="1" key="1">
    <citation type="journal article" date="2020" name="Stud. Mycol.">
        <title>101 Dothideomycetes genomes: a test case for predicting lifestyles and emergence of pathogens.</title>
        <authorList>
            <person name="Haridas S."/>
            <person name="Albert R."/>
            <person name="Binder M."/>
            <person name="Bloem J."/>
            <person name="Labutti K."/>
            <person name="Salamov A."/>
            <person name="Andreopoulos B."/>
            <person name="Baker S."/>
            <person name="Barry K."/>
            <person name="Bills G."/>
            <person name="Bluhm B."/>
            <person name="Cannon C."/>
            <person name="Castanera R."/>
            <person name="Culley D."/>
            <person name="Daum C."/>
            <person name="Ezra D."/>
            <person name="Gonzalez J."/>
            <person name="Henrissat B."/>
            <person name="Kuo A."/>
            <person name="Liang C."/>
            <person name="Lipzen A."/>
            <person name="Lutzoni F."/>
            <person name="Magnuson J."/>
            <person name="Mondo S."/>
            <person name="Nolan M."/>
            <person name="Ohm R."/>
            <person name="Pangilinan J."/>
            <person name="Park H.-J."/>
            <person name="Ramirez L."/>
            <person name="Alfaro M."/>
            <person name="Sun H."/>
            <person name="Tritt A."/>
            <person name="Yoshinaga Y."/>
            <person name="Zwiers L.-H."/>
            <person name="Turgeon B."/>
            <person name="Goodwin S."/>
            <person name="Spatafora J."/>
            <person name="Crous P."/>
            <person name="Grigoriev I."/>
        </authorList>
    </citation>
    <scope>NUCLEOTIDE SEQUENCE</scope>
    <source>
        <strain evidence="1">SCOH1-5</strain>
    </source>
</reference>
<dbReference type="Pfam" id="PF21858">
    <property type="entry name" value="DUF6914"/>
    <property type="match status" value="1"/>
</dbReference>
<gene>
    <name evidence="1" type="ORF">CERZMDRAFT_91487</name>
</gene>
<dbReference type="OrthoDB" id="2679825at2759"/>
<sequence>MRFNGHYVTHDLTWSEQRYHWGLVVGPKAESPDSEGRLFRVRERMTVVGGVPTPAWEFEERATSMAPTAMVLIRILFGKVADIKRLESIIRSIPMKGMEPGWNCVIWLKDVMDGLRADGKALGTSVTDWSSIRDTAVQYVEAKTAQHRFDGQGQFDRSKVATWSLLDRKEVIA</sequence>
<dbReference type="InterPro" id="IPR054208">
    <property type="entry name" value="DUF6914"/>
</dbReference>
<dbReference type="AlphaFoldDB" id="A0A6A6F6U1"/>
<evidence type="ECO:0000313" key="1">
    <source>
        <dbReference type="EMBL" id="KAF2208990.1"/>
    </source>
</evidence>
<name>A0A6A6F6U1_9PEZI</name>
<evidence type="ECO:0000313" key="2">
    <source>
        <dbReference type="Proteomes" id="UP000799539"/>
    </source>
</evidence>
<dbReference type="EMBL" id="ML992690">
    <property type="protein sequence ID" value="KAF2208990.1"/>
    <property type="molecule type" value="Genomic_DNA"/>
</dbReference>
<keyword evidence="2" id="KW-1185">Reference proteome</keyword>
<organism evidence="1 2">
    <name type="scientific">Cercospora zeae-maydis SCOH1-5</name>
    <dbReference type="NCBI Taxonomy" id="717836"/>
    <lineage>
        <taxon>Eukaryota</taxon>
        <taxon>Fungi</taxon>
        <taxon>Dikarya</taxon>
        <taxon>Ascomycota</taxon>
        <taxon>Pezizomycotina</taxon>
        <taxon>Dothideomycetes</taxon>
        <taxon>Dothideomycetidae</taxon>
        <taxon>Mycosphaerellales</taxon>
        <taxon>Mycosphaerellaceae</taxon>
        <taxon>Cercospora</taxon>
    </lineage>
</organism>